<dbReference type="Proteomes" id="UP000190648">
    <property type="component" value="Unassembled WGS sequence"/>
</dbReference>
<evidence type="ECO:0000313" key="2">
    <source>
        <dbReference type="Proteomes" id="UP000190648"/>
    </source>
</evidence>
<keyword evidence="2" id="KW-1185">Reference proteome</keyword>
<sequence>MAITVARSDLENLFASWDVSVVPPARSAGVTSLIELEIYRASPQTGAARKRLQYQLWLLSAWEPIWRSTTMKNMRCDQSPDLKWIPSCILDTANTRYTLRCYKMDILLYIEGYNHKCCS</sequence>
<accession>A0A1V4KC59</accession>
<name>A0A1V4KC59_PATFA</name>
<dbReference type="EMBL" id="LSYS01003958">
    <property type="protein sequence ID" value="OPJ82052.1"/>
    <property type="molecule type" value="Genomic_DNA"/>
</dbReference>
<proteinExistence type="predicted"/>
<evidence type="ECO:0000313" key="1">
    <source>
        <dbReference type="EMBL" id="OPJ82052.1"/>
    </source>
</evidence>
<protein>
    <submittedName>
        <fullName evidence="1">Uncharacterized protein</fullName>
    </submittedName>
</protein>
<gene>
    <name evidence="1" type="ORF">AV530_014551</name>
</gene>
<organism evidence="1 2">
    <name type="scientific">Patagioenas fasciata monilis</name>
    <dbReference type="NCBI Taxonomy" id="372326"/>
    <lineage>
        <taxon>Eukaryota</taxon>
        <taxon>Metazoa</taxon>
        <taxon>Chordata</taxon>
        <taxon>Craniata</taxon>
        <taxon>Vertebrata</taxon>
        <taxon>Euteleostomi</taxon>
        <taxon>Archelosauria</taxon>
        <taxon>Archosauria</taxon>
        <taxon>Dinosauria</taxon>
        <taxon>Saurischia</taxon>
        <taxon>Theropoda</taxon>
        <taxon>Coelurosauria</taxon>
        <taxon>Aves</taxon>
        <taxon>Neognathae</taxon>
        <taxon>Neoaves</taxon>
        <taxon>Columbimorphae</taxon>
        <taxon>Columbiformes</taxon>
        <taxon>Columbidae</taxon>
        <taxon>Patagioenas</taxon>
    </lineage>
</organism>
<reference evidence="1 2" key="1">
    <citation type="submission" date="2016-02" db="EMBL/GenBank/DDBJ databases">
        <title>Band-tailed pigeon sequencing and assembly.</title>
        <authorList>
            <person name="Soares A.E."/>
            <person name="Novak B.J."/>
            <person name="Rice E.S."/>
            <person name="O'Connell B."/>
            <person name="Chang D."/>
            <person name="Weber S."/>
            <person name="Shapiro B."/>
        </authorList>
    </citation>
    <scope>NUCLEOTIDE SEQUENCE [LARGE SCALE GENOMIC DNA]</scope>
    <source>
        <strain evidence="1">BTP2013</strain>
        <tissue evidence="1">Blood</tissue>
    </source>
</reference>
<comment type="caution">
    <text evidence="1">The sequence shown here is derived from an EMBL/GenBank/DDBJ whole genome shotgun (WGS) entry which is preliminary data.</text>
</comment>
<dbReference type="AlphaFoldDB" id="A0A1V4KC59"/>